<protein>
    <recommendedName>
        <fullName evidence="3">Glutamine cyclotransferase</fullName>
    </recommendedName>
</protein>
<accession>A0A7K1GMS6</accession>
<keyword evidence="2" id="KW-1185">Reference proteome</keyword>
<evidence type="ECO:0008006" key="3">
    <source>
        <dbReference type="Google" id="ProtNLM"/>
    </source>
</evidence>
<proteinExistence type="predicted"/>
<dbReference type="Proteomes" id="UP000488936">
    <property type="component" value="Unassembled WGS sequence"/>
</dbReference>
<gene>
    <name evidence="1" type="ORF">GJV77_09440</name>
</gene>
<evidence type="ECO:0000313" key="1">
    <source>
        <dbReference type="EMBL" id="MTH30131.1"/>
    </source>
</evidence>
<comment type="caution">
    <text evidence="1">The sequence shown here is derived from an EMBL/GenBank/DDBJ whole genome shotgun (WGS) entry which is preliminary data.</text>
</comment>
<dbReference type="InterPro" id="IPR011044">
    <property type="entry name" value="Quino_amine_DH_bsu"/>
</dbReference>
<dbReference type="OrthoDB" id="1143207at2"/>
<dbReference type="RefSeq" id="WP_155036117.1">
    <property type="nucleotide sequence ID" value="NZ_JAYMMG010000020.1"/>
</dbReference>
<reference evidence="1 2" key="1">
    <citation type="journal article" date="2006" name="Int. J. Syst. Evol. Microbiol.">
        <title>Myroides pelagicus sp. nov., isolated from seawater in Thailand.</title>
        <authorList>
            <person name="Yoon J."/>
            <person name="Maneerat S."/>
            <person name="Kawai F."/>
            <person name="Yokota A."/>
        </authorList>
    </citation>
    <scope>NUCLEOTIDE SEQUENCE [LARGE SCALE GENOMIC DNA]</scope>
    <source>
        <strain evidence="1 2">SM1T</strain>
    </source>
</reference>
<sequence length="266" mass="30635">MRFILGFLTVLCFGLNTVYSQDTLRLKLVSSVDVVKGSTYLSSDFYGFHYTLLDNTLYKINKYKSSHFTNSKLGVITSVDLTVSSSPIVFYKESQRVAVLNLLFAQTGIIDFNVKFPNMDIAYIGMAGGRRMWMVDNTGGHVRLYNMSSYERYTIYTFDDMAHRGYVSTLTALYWLTNDNVIKGIDLAGNEIVNYSIGEDIRHWQVLEGHKLLYLSCNQLYYVDLLSKEMYILQLSEKSPISFFYDTQKISIFTGEKLNNYYIKLP</sequence>
<evidence type="ECO:0000313" key="2">
    <source>
        <dbReference type="Proteomes" id="UP000488936"/>
    </source>
</evidence>
<name>A0A7K1GMS6_9FLAO</name>
<organism evidence="1 2">
    <name type="scientific">Myroides pelagicus</name>
    <dbReference type="NCBI Taxonomy" id="270914"/>
    <lineage>
        <taxon>Bacteria</taxon>
        <taxon>Pseudomonadati</taxon>
        <taxon>Bacteroidota</taxon>
        <taxon>Flavobacteriia</taxon>
        <taxon>Flavobacteriales</taxon>
        <taxon>Flavobacteriaceae</taxon>
        <taxon>Myroides</taxon>
    </lineage>
</organism>
<dbReference type="EMBL" id="WMJY01000019">
    <property type="protein sequence ID" value="MTH30131.1"/>
    <property type="molecule type" value="Genomic_DNA"/>
</dbReference>
<dbReference type="AlphaFoldDB" id="A0A7K1GMS6"/>
<dbReference type="SUPFAM" id="SSF50969">
    <property type="entry name" value="YVTN repeat-like/Quinoprotein amine dehydrogenase"/>
    <property type="match status" value="1"/>
</dbReference>